<name>A0ABY4MII2_9ACTN</name>
<evidence type="ECO:0000313" key="2">
    <source>
        <dbReference type="EMBL" id="UQA97368.1"/>
    </source>
</evidence>
<gene>
    <name evidence="2" type="ORF">K9S39_40840</name>
</gene>
<protein>
    <submittedName>
        <fullName evidence="2">Uncharacterized protein</fullName>
    </submittedName>
</protein>
<reference evidence="2" key="1">
    <citation type="submission" date="2021-10" db="EMBL/GenBank/DDBJ databases">
        <title>Streptomyces nigrumlapis sp.nov.,an antimicrobial producing actinobacterium isolated from Black Gobi rocks.</title>
        <authorList>
            <person name="Wen Y."/>
            <person name="Zhang W."/>
            <person name="Liu X.G."/>
        </authorList>
    </citation>
    <scope>NUCLEOTIDE SEQUENCE</scope>
    <source>
        <strain evidence="2">ST13-2-2</strain>
    </source>
</reference>
<dbReference type="EMBL" id="CP086322">
    <property type="protein sequence ID" value="UQA97368.1"/>
    <property type="molecule type" value="Genomic_DNA"/>
</dbReference>
<feature type="compositionally biased region" description="Basic and acidic residues" evidence="1">
    <location>
        <begin position="50"/>
        <end position="69"/>
    </location>
</feature>
<feature type="region of interest" description="Disordered" evidence="1">
    <location>
        <begin position="24"/>
        <end position="69"/>
    </location>
</feature>
<sequence>MNGTTTRNSSPEVLAPVQVIGAGSSTPATVGSSLHDRAGAGRVPSADGVARVEDLEKRPPKSKPVDRVHRSWLRAKKNPNAWGDFTYCATFG</sequence>
<organism evidence="2 3">
    <name type="scientific">Streptomyces halobius</name>
    <dbReference type="NCBI Taxonomy" id="2879846"/>
    <lineage>
        <taxon>Bacteria</taxon>
        <taxon>Bacillati</taxon>
        <taxon>Actinomycetota</taxon>
        <taxon>Actinomycetes</taxon>
        <taxon>Kitasatosporales</taxon>
        <taxon>Streptomycetaceae</taxon>
        <taxon>Streptomyces</taxon>
    </lineage>
</organism>
<evidence type="ECO:0000313" key="3">
    <source>
        <dbReference type="Proteomes" id="UP000830115"/>
    </source>
</evidence>
<evidence type="ECO:0000256" key="1">
    <source>
        <dbReference type="SAM" id="MobiDB-lite"/>
    </source>
</evidence>
<keyword evidence="3" id="KW-1185">Reference proteome</keyword>
<dbReference type="Proteomes" id="UP000830115">
    <property type="component" value="Chromosome"/>
</dbReference>
<dbReference type="RefSeq" id="WP_248868294.1">
    <property type="nucleotide sequence ID" value="NZ_CP086322.1"/>
</dbReference>
<proteinExistence type="predicted"/>
<accession>A0ABY4MII2</accession>